<evidence type="ECO:0000256" key="4">
    <source>
        <dbReference type="ARBA" id="ARBA00022692"/>
    </source>
</evidence>
<evidence type="ECO:0000256" key="2">
    <source>
        <dbReference type="ARBA" id="ARBA00022448"/>
    </source>
</evidence>
<organism evidence="8 9">
    <name type="scientific">Pontivivens insulae</name>
    <dbReference type="NCBI Taxonomy" id="1639689"/>
    <lineage>
        <taxon>Bacteria</taxon>
        <taxon>Pseudomonadati</taxon>
        <taxon>Pseudomonadota</taxon>
        <taxon>Alphaproteobacteria</taxon>
        <taxon>Rhodobacterales</taxon>
        <taxon>Paracoccaceae</taxon>
        <taxon>Pontivivens</taxon>
    </lineage>
</organism>
<dbReference type="InterPro" id="IPR010290">
    <property type="entry name" value="TM_effector"/>
</dbReference>
<evidence type="ECO:0000256" key="1">
    <source>
        <dbReference type="ARBA" id="ARBA00004651"/>
    </source>
</evidence>
<feature type="transmembrane region" description="Helical" evidence="7">
    <location>
        <begin position="104"/>
        <end position="122"/>
    </location>
</feature>
<keyword evidence="3" id="KW-1003">Cell membrane</keyword>
<dbReference type="PANTHER" id="PTHR23513">
    <property type="entry name" value="INTEGRAL MEMBRANE EFFLUX PROTEIN-RELATED"/>
    <property type="match status" value="1"/>
</dbReference>
<keyword evidence="4 7" id="KW-0812">Transmembrane</keyword>
<evidence type="ECO:0000256" key="3">
    <source>
        <dbReference type="ARBA" id="ARBA00022475"/>
    </source>
</evidence>
<dbReference type="PANTHER" id="PTHR23513:SF6">
    <property type="entry name" value="MAJOR FACILITATOR SUPERFAMILY ASSOCIATED DOMAIN-CONTAINING PROTEIN"/>
    <property type="match status" value="1"/>
</dbReference>
<dbReference type="Gene3D" id="1.20.1250.20">
    <property type="entry name" value="MFS general substrate transporter like domains"/>
    <property type="match status" value="1"/>
</dbReference>
<feature type="transmembrane region" description="Helical" evidence="7">
    <location>
        <begin position="291"/>
        <end position="308"/>
    </location>
</feature>
<keyword evidence="9" id="KW-1185">Reference proteome</keyword>
<feature type="transmembrane region" description="Helical" evidence="7">
    <location>
        <begin position="260"/>
        <end position="279"/>
    </location>
</feature>
<feature type="transmembrane region" description="Helical" evidence="7">
    <location>
        <begin position="80"/>
        <end position="98"/>
    </location>
</feature>
<protein>
    <submittedName>
        <fullName evidence="8">Enterobactin exporter EntS</fullName>
    </submittedName>
</protein>
<feature type="transmembrane region" description="Helical" evidence="7">
    <location>
        <begin position="47"/>
        <end position="68"/>
    </location>
</feature>
<evidence type="ECO:0000313" key="8">
    <source>
        <dbReference type="EMBL" id="SPF30768.1"/>
    </source>
</evidence>
<keyword evidence="6 7" id="KW-0472">Membrane</keyword>
<reference evidence="8 9" key="1">
    <citation type="submission" date="2018-03" db="EMBL/GenBank/DDBJ databases">
        <authorList>
            <person name="Keele B.F."/>
        </authorList>
    </citation>
    <scope>NUCLEOTIDE SEQUENCE [LARGE SCALE GENOMIC DNA]</scope>
    <source>
        <strain evidence="8 9">CeCT 8812</strain>
    </source>
</reference>
<feature type="transmembrane region" description="Helical" evidence="7">
    <location>
        <begin position="20"/>
        <end position="41"/>
    </location>
</feature>
<dbReference type="AlphaFoldDB" id="A0A2R8AF93"/>
<dbReference type="InterPro" id="IPR036259">
    <property type="entry name" value="MFS_trans_sf"/>
</dbReference>
<dbReference type="SUPFAM" id="SSF103473">
    <property type="entry name" value="MFS general substrate transporter"/>
    <property type="match status" value="1"/>
</dbReference>
<evidence type="ECO:0000256" key="5">
    <source>
        <dbReference type="ARBA" id="ARBA00022989"/>
    </source>
</evidence>
<sequence length="398" mass="41753">MSSGMAQTVLHHRDFRIYTIGNFFALNGVWLQRISLAWLAWEMTGLASFVGLVSFLLMAPSLLLGPLLGVVADRTDARRATIWVQAALAAVSAALFLVQRSELLTPGVLVAFTTLFGLVMAMHHPLRMTLAPRLVPVDQIGAAVPIISINFNLSRFLGPFIAGALIARYGVSVTMLVTTVSFLPLLWALALIHPREKARQARRENFVDAFKGGLAEVGKDRLIFMGIALTTITSVFGRGVQEILPVIADGSFARGADGLGQLTAAAGFGALIASVWLATHPIRALDGLPRLSVVAGYISLALTGALGLVGSWPVALLCLAGLGASGTLIGVGIQSALQIRLTDDMRGRVMSLWTTTALGATALGALLLGALADAVGLTSALIAAALIGTACFIVALRR</sequence>
<feature type="transmembrane region" description="Helical" evidence="7">
    <location>
        <begin position="349"/>
        <end position="371"/>
    </location>
</feature>
<dbReference type="Proteomes" id="UP000244932">
    <property type="component" value="Unassembled WGS sequence"/>
</dbReference>
<evidence type="ECO:0000256" key="6">
    <source>
        <dbReference type="ARBA" id="ARBA00023136"/>
    </source>
</evidence>
<dbReference type="CDD" id="cd06173">
    <property type="entry name" value="MFS_MefA_like"/>
    <property type="match status" value="1"/>
</dbReference>
<evidence type="ECO:0000313" key="9">
    <source>
        <dbReference type="Proteomes" id="UP000244932"/>
    </source>
</evidence>
<feature type="transmembrane region" description="Helical" evidence="7">
    <location>
        <begin position="377"/>
        <end position="396"/>
    </location>
</feature>
<proteinExistence type="predicted"/>
<comment type="subcellular location">
    <subcellularLocation>
        <location evidence="1">Cell membrane</location>
        <topology evidence="1">Multi-pass membrane protein</topology>
    </subcellularLocation>
</comment>
<keyword evidence="5 7" id="KW-1133">Transmembrane helix</keyword>
<dbReference type="OrthoDB" id="9809918at2"/>
<accession>A0A2R8AF93</accession>
<feature type="transmembrane region" description="Helical" evidence="7">
    <location>
        <begin position="173"/>
        <end position="192"/>
    </location>
</feature>
<keyword evidence="2" id="KW-0813">Transport</keyword>
<feature type="transmembrane region" description="Helical" evidence="7">
    <location>
        <begin position="134"/>
        <end position="153"/>
    </location>
</feature>
<feature type="transmembrane region" description="Helical" evidence="7">
    <location>
        <begin position="314"/>
        <end position="337"/>
    </location>
</feature>
<name>A0A2R8AF93_9RHOB</name>
<dbReference type="Pfam" id="PF05977">
    <property type="entry name" value="MFS_3"/>
    <property type="match status" value="1"/>
</dbReference>
<evidence type="ECO:0000256" key="7">
    <source>
        <dbReference type="SAM" id="Phobius"/>
    </source>
</evidence>
<gene>
    <name evidence="8" type="primary">entS</name>
    <name evidence="8" type="ORF">POI8812_03111</name>
</gene>
<dbReference type="EMBL" id="OMKW01000004">
    <property type="protein sequence ID" value="SPF30768.1"/>
    <property type="molecule type" value="Genomic_DNA"/>
</dbReference>
<dbReference type="GO" id="GO:0005886">
    <property type="term" value="C:plasma membrane"/>
    <property type="evidence" value="ECO:0007669"/>
    <property type="project" value="UniProtKB-SubCell"/>
</dbReference>